<feature type="compositionally biased region" description="Polar residues" evidence="27">
    <location>
        <begin position="446"/>
        <end position="458"/>
    </location>
</feature>
<dbReference type="GO" id="GO:0061630">
    <property type="term" value="F:ubiquitin protein ligase activity"/>
    <property type="evidence" value="ECO:0007669"/>
    <property type="project" value="UniProtKB-EC"/>
</dbReference>
<keyword evidence="15 26" id="KW-0694">RNA-binding</keyword>
<dbReference type="PROSITE" id="PS50102">
    <property type="entry name" value="RRM"/>
    <property type="match status" value="1"/>
</dbReference>
<dbReference type="SUPFAM" id="SSF57850">
    <property type="entry name" value="RING/U-box"/>
    <property type="match status" value="1"/>
</dbReference>
<evidence type="ECO:0000256" key="17">
    <source>
        <dbReference type="ARBA" id="ARBA00023242"/>
    </source>
</evidence>
<dbReference type="PROSITE" id="PS50089">
    <property type="entry name" value="ZF_RING_2"/>
    <property type="match status" value="1"/>
</dbReference>
<evidence type="ECO:0000256" key="3">
    <source>
        <dbReference type="ARBA" id="ARBA00004496"/>
    </source>
</evidence>
<evidence type="ECO:0000256" key="16">
    <source>
        <dbReference type="ARBA" id="ARBA00023054"/>
    </source>
</evidence>
<evidence type="ECO:0000313" key="31">
    <source>
        <dbReference type="Proteomes" id="UP000031036"/>
    </source>
</evidence>
<evidence type="ECO:0000256" key="13">
    <source>
        <dbReference type="ARBA" id="ARBA00022833"/>
    </source>
</evidence>
<feature type="compositionally biased region" description="Polar residues" evidence="27">
    <location>
        <begin position="367"/>
        <end position="382"/>
    </location>
</feature>
<evidence type="ECO:0000256" key="8">
    <source>
        <dbReference type="ARBA" id="ARBA00022553"/>
    </source>
</evidence>
<dbReference type="EMBL" id="JPKZ01000421">
    <property type="protein sequence ID" value="KHN87508.1"/>
    <property type="molecule type" value="Genomic_DNA"/>
</dbReference>
<feature type="region of interest" description="Disordered" evidence="27">
    <location>
        <begin position="428"/>
        <end position="458"/>
    </location>
</feature>
<dbReference type="GO" id="GO:0016567">
    <property type="term" value="P:protein ubiquitination"/>
    <property type="evidence" value="ECO:0007669"/>
    <property type="project" value="TreeGrafter"/>
</dbReference>
<dbReference type="Proteomes" id="UP000031036">
    <property type="component" value="Unassembled WGS sequence"/>
</dbReference>
<dbReference type="PANTHER" id="PTHR12603:SF0">
    <property type="entry name" value="CCR4-NOT TRANSCRIPTION COMPLEX SUBUNIT 4"/>
    <property type="match status" value="1"/>
</dbReference>
<evidence type="ECO:0000256" key="18">
    <source>
        <dbReference type="ARBA" id="ARBA00057081"/>
    </source>
</evidence>
<feature type="domain" description="RRM" evidence="29">
    <location>
        <begin position="106"/>
        <end position="190"/>
    </location>
</feature>
<dbReference type="OMA" id="YARYEDA"/>
<feature type="compositionally biased region" description="Low complexity" evidence="27">
    <location>
        <begin position="791"/>
        <end position="800"/>
    </location>
</feature>
<evidence type="ECO:0000256" key="20">
    <source>
        <dbReference type="ARBA" id="ARBA00071435"/>
    </source>
</evidence>
<evidence type="ECO:0000256" key="14">
    <source>
        <dbReference type="ARBA" id="ARBA00022843"/>
    </source>
</evidence>
<dbReference type="InterPro" id="IPR034261">
    <property type="entry name" value="CNOT4_RRM"/>
</dbReference>
<keyword evidence="6" id="KW-0488">Methylation</keyword>
<dbReference type="SMART" id="SM00361">
    <property type="entry name" value="RRM_1"/>
    <property type="match status" value="1"/>
</dbReference>
<evidence type="ECO:0000256" key="15">
    <source>
        <dbReference type="ARBA" id="ARBA00022884"/>
    </source>
</evidence>
<keyword evidence="9" id="KW-0808">Transferase</keyword>
<evidence type="ECO:0000256" key="1">
    <source>
        <dbReference type="ARBA" id="ARBA00000900"/>
    </source>
</evidence>
<keyword evidence="17" id="KW-0539">Nucleus</keyword>
<dbReference type="CDD" id="cd16618">
    <property type="entry name" value="mRING-HC-C4C4_CNOT4"/>
    <property type="match status" value="1"/>
</dbReference>
<feature type="region of interest" description="Disordered" evidence="27">
    <location>
        <begin position="763"/>
        <end position="801"/>
    </location>
</feature>
<evidence type="ECO:0000256" key="7">
    <source>
        <dbReference type="ARBA" id="ARBA00022490"/>
    </source>
</evidence>
<feature type="compositionally biased region" description="Basic and acidic residues" evidence="27">
    <location>
        <begin position="428"/>
        <end position="445"/>
    </location>
</feature>
<name>A0A0B2W0L6_TOXCA</name>
<evidence type="ECO:0000256" key="10">
    <source>
        <dbReference type="ARBA" id="ARBA00022723"/>
    </source>
</evidence>
<comment type="catalytic activity">
    <reaction evidence="1">
        <text>S-ubiquitinyl-[E2 ubiquitin-conjugating enzyme]-L-cysteine + [acceptor protein]-L-lysine = [E2 ubiquitin-conjugating enzyme]-L-cysteine + N(6)-ubiquitinyl-[acceptor protein]-L-lysine.</text>
        <dbReference type="EC" id="2.3.2.27"/>
    </reaction>
</comment>
<dbReference type="EC" id="2.3.2.27" evidence="5"/>
<evidence type="ECO:0000256" key="4">
    <source>
        <dbReference type="ARBA" id="ARBA00004906"/>
    </source>
</evidence>
<feature type="region of interest" description="Disordered" evidence="27">
    <location>
        <begin position="632"/>
        <end position="700"/>
    </location>
</feature>
<feature type="compositionally biased region" description="Basic and acidic residues" evidence="27">
    <location>
        <begin position="297"/>
        <end position="331"/>
    </location>
</feature>
<evidence type="ECO:0000256" key="21">
    <source>
        <dbReference type="ARBA" id="ARBA00075062"/>
    </source>
</evidence>
<feature type="region of interest" description="Disordered" evidence="27">
    <location>
        <begin position="256"/>
        <end position="393"/>
    </location>
</feature>
<dbReference type="InterPro" id="IPR039780">
    <property type="entry name" value="Mot2"/>
</dbReference>
<evidence type="ECO:0000256" key="19">
    <source>
        <dbReference type="ARBA" id="ARBA00062432"/>
    </source>
</evidence>
<organism evidence="30 31">
    <name type="scientific">Toxocara canis</name>
    <name type="common">Canine roundworm</name>
    <dbReference type="NCBI Taxonomy" id="6265"/>
    <lineage>
        <taxon>Eukaryota</taxon>
        <taxon>Metazoa</taxon>
        <taxon>Ecdysozoa</taxon>
        <taxon>Nematoda</taxon>
        <taxon>Chromadorea</taxon>
        <taxon>Rhabditida</taxon>
        <taxon>Spirurina</taxon>
        <taxon>Ascaridomorpha</taxon>
        <taxon>Ascaridoidea</taxon>
        <taxon>Toxocaridae</taxon>
        <taxon>Toxocara</taxon>
    </lineage>
</organism>
<evidence type="ECO:0000256" key="12">
    <source>
        <dbReference type="ARBA" id="ARBA00022786"/>
    </source>
</evidence>
<keyword evidence="16" id="KW-0175">Coiled coil</keyword>
<evidence type="ECO:0000256" key="27">
    <source>
        <dbReference type="SAM" id="MobiDB-lite"/>
    </source>
</evidence>
<dbReference type="FunFam" id="3.30.40.10:FF:000006">
    <property type="entry name" value="CCR4-NOT transcription complex subunit 4"/>
    <property type="match status" value="1"/>
</dbReference>
<dbReference type="GO" id="GO:0005829">
    <property type="term" value="C:cytosol"/>
    <property type="evidence" value="ECO:0007669"/>
    <property type="project" value="UniProtKB-ARBA"/>
</dbReference>
<evidence type="ECO:0000313" key="30">
    <source>
        <dbReference type="EMBL" id="KHN87508.1"/>
    </source>
</evidence>
<sequence length="833" mass="91696">MSSDEQSEKECPLCMEPLEIDDIDFYPCKCEYQICRFCWHRLRTDENGLCPACRQPYPENPVNFKPLSASDVLKIKSEKKQKQQQQRIKMSESRKHLSSYRVLQKNLVYVVGLSARVADPDILKKPEYFGKYGRILKVAVGSSASSNGPQSASCTAYVTYARYEDALRAIQAVNNAQLDGRIVKASLGTTKYCSSFLRSQPCHKPECMYLHDVADNEVSFTKDDMHLGRHAEYEKKLIETTLLKDKAQRERVYLIANNRRKHSQSKSGERAASVHTTSASFAAEKSLEKTTNFNSRQTDRSGSRSRSDTIPCREKSEHSTREMERPVDSNSKHVKGTSPPDENSKPAVKCEKRDEQPESENTCKRTLPSQENRAPIGQQSQHLKGDGDSHNSAPLRSRLVQWTSPERILHEKIDASSDTMQKVLRNGVDGENKNSSCDIEHRDDGVSTQVNGSADPSSTCDWQRALGLSMTDGTLESSQGEVVASAPATVQQQQIRRPSRLSAHSDDELAGKVFSGFDPFSESAKGLADLLEEEKSRPPRFDPFSESAKGLADLLEEEKSRPPRFPQSSASMPSVTSSLMSLGMQCGWPSAGALNGGYECGAFGSRVDAVPHSNYFVSTTISPSEYFGSMSMTAAGQPPLQHNPNPSSFYISPQQPPPQRPSASSYTSQHQPTLAQKSPQLNGRSVVPPYPDPPPGLSSIYHQQRYSSFVPVSTPQALPHANHSPTSADAAQLNEWQEGLKALLPNVNVRFVSELNAAGYPTTRGQVSSAQQQHSSQPQTSMLGCYGQGGSSSPSQMPSSLGAPLSMLSMNSFAQPVPQWMPPPPGFSHISKR</sequence>
<evidence type="ECO:0000256" key="11">
    <source>
        <dbReference type="ARBA" id="ARBA00022771"/>
    </source>
</evidence>
<dbReference type="AlphaFoldDB" id="A0A0B2W0L6"/>
<feature type="domain" description="RING-type" evidence="28">
    <location>
        <begin position="11"/>
        <end position="54"/>
    </location>
</feature>
<dbReference type="OrthoDB" id="1923159at2759"/>
<dbReference type="InterPro" id="IPR013083">
    <property type="entry name" value="Znf_RING/FYVE/PHD"/>
</dbReference>
<comment type="subunit">
    <text evidence="19">Interacts with CNOT1 via its C-terminus but does not stably associate with the CCR4-NOT complex. Interacts (via RING domain) with UBE2D2. Interacts with ABCE1, PINK1 and PELO.</text>
</comment>
<protein>
    <recommendedName>
        <fullName evidence="20">CCR4-NOT transcription complex subunit 4</fullName>
        <ecNumber evidence="5">2.3.2.27</ecNumber>
    </recommendedName>
    <alternativeName>
        <fullName evidence="23">CCR4-associated factor 4</fullName>
    </alternativeName>
    <alternativeName>
        <fullName evidence="24">E3 ubiquitin-protein ligase CNOT4</fullName>
    </alternativeName>
    <alternativeName>
        <fullName evidence="21">Potential transcriptional repressor NOT4Hp</fullName>
    </alternativeName>
    <alternativeName>
        <fullName evidence="22">RING-type E3 ubiquitin transferase CNOT4</fullName>
    </alternativeName>
</protein>
<dbReference type="InterPro" id="IPR000504">
    <property type="entry name" value="RRM_dom"/>
</dbReference>
<feature type="compositionally biased region" description="Basic and acidic residues" evidence="27">
    <location>
        <begin position="342"/>
        <end position="356"/>
    </location>
</feature>
<dbReference type="SUPFAM" id="SSF54928">
    <property type="entry name" value="RNA-binding domain, RBD"/>
    <property type="match status" value="1"/>
</dbReference>
<dbReference type="GO" id="GO:0008270">
    <property type="term" value="F:zinc ion binding"/>
    <property type="evidence" value="ECO:0007669"/>
    <property type="project" value="UniProtKB-KW"/>
</dbReference>
<evidence type="ECO:0000256" key="5">
    <source>
        <dbReference type="ARBA" id="ARBA00012483"/>
    </source>
</evidence>
<evidence type="ECO:0000256" key="23">
    <source>
        <dbReference type="ARBA" id="ARBA00083547"/>
    </source>
</evidence>
<gene>
    <name evidence="30" type="primary">CNOT4</name>
    <name evidence="30" type="ORF">Tcan_15404</name>
</gene>
<comment type="subcellular location">
    <subcellularLocation>
        <location evidence="3">Cytoplasm</location>
    </subcellularLocation>
    <subcellularLocation>
        <location evidence="2">Nucleus</location>
    </subcellularLocation>
</comment>
<dbReference type="Gene3D" id="3.30.40.10">
    <property type="entry name" value="Zinc/RING finger domain, C3HC4 (zinc finger)"/>
    <property type="match status" value="1"/>
</dbReference>
<dbReference type="Gene3D" id="3.30.70.330">
    <property type="match status" value="1"/>
</dbReference>
<evidence type="ECO:0000256" key="26">
    <source>
        <dbReference type="PROSITE-ProRule" id="PRU00176"/>
    </source>
</evidence>
<evidence type="ECO:0000256" key="25">
    <source>
        <dbReference type="PROSITE-ProRule" id="PRU00175"/>
    </source>
</evidence>
<dbReference type="GO" id="GO:0030014">
    <property type="term" value="C:CCR4-NOT complex"/>
    <property type="evidence" value="ECO:0007669"/>
    <property type="project" value="InterPro"/>
</dbReference>
<dbReference type="Pfam" id="PF00076">
    <property type="entry name" value="RRM_1"/>
    <property type="match status" value="1"/>
</dbReference>
<dbReference type="InterPro" id="IPR003954">
    <property type="entry name" value="RRM_euk-type"/>
</dbReference>
<keyword evidence="10" id="KW-0479">Metal-binding</keyword>
<dbReference type="InterPro" id="IPR035979">
    <property type="entry name" value="RBD_domain_sf"/>
</dbReference>
<keyword evidence="11 25" id="KW-0863">Zinc-finger</keyword>
<comment type="caution">
    <text evidence="30">The sequence shown here is derived from an EMBL/GenBank/DDBJ whole genome shotgun (WGS) entry which is preliminary data.</text>
</comment>
<comment type="pathway">
    <text evidence="4">Protein modification; protein ubiquitination.</text>
</comment>
<comment type="function">
    <text evidence="18">Has E3 ubiquitin ligase activity, promoting ubiquitination and degradation of target proteins. Involved in activation of the JAK/STAT pathway. Catalyzes ubiquitination of methylated RBM15. Plays a role in quality control of translation of mitochondrial outer membrane-localized mRNA. As part of the PINK1-regulated signaling, upon mitochondria damage, ubiquitinates ABCE1 and thereby recruits autophagy receptors to the mitochondrial outer membrane to initiate mitophagy.</text>
</comment>
<evidence type="ECO:0000256" key="22">
    <source>
        <dbReference type="ARBA" id="ARBA00077837"/>
    </source>
</evidence>
<keyword evidence="13" id="KW-0862">Zinc</keyword>
<evidence type="ECO:0000259" key="29">
    <source>
        <dbReference type="PROSITE" id="PS50102"/>
    </source>
</evidence>
<dbReference type="Pfam" id="PF14570">
    <property type="entry name" value="zf-RING_4"/>
    <property type="match status" value="1"/>
</dbReference>
<reference evidence="30 31" key="1">
    <citation type="submission" date="2014-11" db="EMBL/GenBank/DDBJ databases">
        <title>Genetic blueprint of the zoonotic pathogen Toxocara canis.</title>
        <authorList>
            <person name="Zhu X.-Q."/>
            <person name="Korhonen P.K."/>
            <person name="Cai H."/>
            <person name="Young N.D."/>
            <person name="Nejsum P."/>
            <person name="von Samson-Himmelstjerna G."/>
            <person name="Boag P.R."/>
            <person name="Tan P."/>
            <person name="Li Q."/>
            <person name="Min J."/>
            <person name="Yang Y."/>
            <person name="Wang X."/>
            <person name="Fang X."/>
            <person name="Hall R.S."/>
            <person name="Hofmann A."/>
            <person name="Sternberg P.W."/>
            <person name="Jex A.R."/>
            <person name="Gasser R.B."/>
        </authorList>
    </citation>
    <scope>NUCLEOTIDE SEQUENCE [LARGE SCALE GENOMIC DNA]</scope>
    <source>
        <strain evidence="30">PN_DK_2014</strain>
    </source>
</reference>
<dbReference type="CDD" id="cd12438">
    <property type="entry name" value="RRM_CNOT4"/>
    <property type="match status" value="1"/>
</dbReference>
<keyword evidence="14" id="KW-0832">Ubl conjugation</keyword>
<evidence type="ECO:0000256" key="24">
    <source>
        <dbReference type="ARBA" id="ARBA00083942"/>
    </source>
</evidence>
<evidence type="ECO:0000256" key="2">
    <source>
        <dbReference type="ARBA" id="ARBA00004123"/>
    </source>
</evidence>
<evidence type="ECO:0000259" key="28">
    <source>
        <dbReference type="PROSITE" id="PS50089"/>
    </source>
</evidence>
<feature type="compositionally biased region" description="Low complexity" evidence="27">
    <location>
        <begin position="766"/>
        <end position="781"/>
    </location>
</feature>
<dbReference type="FunFam" id="3.30.70.330:FF:000044">
    <property type="entry name" value="Putative ccr4-not transcription complex subunit 4"/>
    <property type="match status" value="1"/>
</dbReference>
<keyword evidence="31" id="KW-1185">Reference proteome</keyword>
<dbReference type="STRING" id="6265.A0A0B2W0L6"/>
<feature type="compositionally biased region" description="Polar residues" evidence="27">
    <location>
        <begin position="666"/>
        <end position="683"/>
    </location>
</feature>
<keyword evidence="8" id="KW-0597">Phosphoprotein</keyword>
<accession>A0A0B2W0L6</accession>
<feature type="compositionally biased region" description="Polar residues" evidence="27">
    <location>
        <begin position="632"/>
        <end position="651"/>
    </location>
</feature>
<dbReference type="GO" id="GO:0005634">
    <property type="term" value="C:nucleus"/>
    <property type="evidence" value="ECO:0007669"/>
    <property type="project" value="UniProtKB-SubCell"/>
</dbReference>
<evidence type="ECO:0000256" key="6">
    <source>
        <dbReference type="ARBA" id="ARBA00022481"/>
    </source>
</evidence>
<dbReference type="InterPro" id="IPR039515">
    <property type="entry name" value="NOT4_mRING-HC-C4C4"/>
</dbReference>
<dbReference type="InterPro" id="IPR001841">
    <property type="entry name" value="Znf_RING"/>
</dbReference>
<keyword evidence="12" id="KW-0833">Ubl conjugation pathway</keyword>
<dbReference type="GO" id="GO:0003723">
    <property type="term" value="F:RNA binding"/>
    <property type="evidence" value="ECO:0007669"/>
    <property type="project" value="UniProtKB-UniRule"/>
</dbReference>
<evidence type="ECO:0000256" key="9">
    <source>
        <dbReference type="ARBA" id="ARBA00022679"/>
    </source>
</evidence>
<dbReference type="PANTHER" id="PTHR12603">
    <property type="entry name" value="CCR4-NOT TRANSCRIPTION COMPLEX RELATED"/>
    <property type="match status" value="1"/>
</dbReference>
<keyword evidence="7" id="KW-0963">Cytoplasm</keyword>
<proteinExistence type="predicted"/>
<dbReference type="InterPro" id="IPR012677">
    <property type="entry name" value="Nucleotide-bd_a/b_plait_sf"/>
</dbReference>